<dbReference type="EMBL" id="CP060807">
    <property type="protein sequence ID" value="QNP26584.1"/>
    <property type="molecule type" value="Genomic_DNA"/>
</dbReference>
<feature type="domain" description="Mce/MlaD" evidence="8">
    <location>
        <begin position="394"/>
        <end position="455"/>
    </location>
</feature>
<evidence type="ECO:0000313" key="13">
    <source>
        <dbReference type="Proteomes" id="UP000516181"/>
    </source>
</evidence>
<keyword evidence="4 7" id="KW-0812">Transmembrane</keyword>
<evidence type="ECO:0000256" key="2">
    <source>
        <dbReference type="ARBA" id="ARBA00022475"/>
    </source>
</evidence>
<keyword evidence="6 7" id="KW-0472">Membrane</keyword>
<dbReference type="GeneID" id="93272487"/>
<dbReference type="Proteomes" id="UP000254545">
    <property type="component" value="Unassembled WGS sequence"/>
</dbReference>
<dbReference type="InterPro" id="IPR051800">
    <property type="entry name" value="PqiA-PqiB_transport"/>
</dbReference>
<dbReference type="RefSeq" id="WP_016161386.1">
    <property type="nucleotide sequence ID" value="NZ_BIGP01000003.1"/>
</dbReference>
<evidence type="ECO:0000256" key="6">
    <source>
        <dbReference type="ARBA" id="ARBA00023136"/>
    </source>
</evidence>
<evidence type="ECO:0000313" key="11">
    <source>
        <dbReference type="EMBL" id="STS91682.1"/>
    </source>
</evidence>
<gene>
    <name evidence="10" type="ORF">IAP99_09635</name>
    <name evidence="11" type="ORF">NCTC9177_05596</name>
    <name evidence="9" type="ORF">NUKP37_43040</name>
</gene>
<proteinExistence type="predicted"/>
<reference evidence="9" key="3">
    <citation type="journal article" date="2022" name="J. Appl. Microbiol.">
        <title>PCR-based ORF typing of Klebsiella pneumoniae for rapid identification of global clones and transmission events.</title>
        <authorList>
            <person name="Nonogaki R."/>
            <person name="Iijima A."/>
            <person name="Kawamura K."/>
            <person name="Kayama S."/>
            <person name="Sugai M."/>
            <person name="Yagi T."/>
            <person name="Arakawa Y."/>
            <person name="Doi Y."/>
            <person name="Suzuki M."/>
        </authorList>
    </citation>
    <scope>NUCLEOTIDE SEQUENCE</scope>
    <source>
        <strain evidence="9">NUKP-37</strain>
    </source>
</reference>
<feature type="domain" description="Mce/MlaD" evidence="8">
    <location>
        <begin position="636"/>
        <end position="724"/>
    </location>
</feature>
<name>A0A0B7G848_KLEVA</name>
<dbReference type="EMBL" id="BQTA01000017">
    <property type="protein sequence ID" value="GKK00761.1"/>
    <property type="molecule type" value="Genomic_DNA"/>
</dbReference>
<feature type="transmembrane region" description="Helical" evidence="7">
    <location>
        <begin position="21"/>
        <end position="39"/>
    </location>
</feature>
<evidence type="ECO:0000256" key="4">
    <source>
        <dbReference type="ARBA" id="ARBA00022692"/>
    </source>
</evidence>
<dbReference type="KEGG" id="kvq:SP68_05445"/>
<evidence type="ECO:0000256" key="5">
    <source>
        <dbReference type="ARBA" id="ARBA00022989"/>
    </source>
</evidence>
<evidence type="ECO:0000256" key="1">
    <source>
        <dbReference type="ARBA" id="ARBA00004533"/>
    </source>
</evidence>
<dbReference type="PANTHER" id="PTHR30462">
    <property type="entry name" value="INTERMEMBRANE TRANSPORT PROTEIN PQIB-RELATED"/>
    <property type="match status" value="1"/>
</dbReference>
<keyword evidence="5 7" id="KW-1133">Transmembrane helix</keyword>
<protein>
    <submittedName>
        <fullName evidence="10">MCE family protein</fullName>
    </submittedName>
    <submittedName>
        <fullName evidence="11">Paraquat-inducible protein B</fullName>
    </submittedName>
</protein>
<reference evidence="11 12" key="1">
    <citation type="submission" date="2018-06" db="EMBL/GenBank/DDBJ databases">
        <authorList>
            <consortium name="Pathogen Informatics"/>
            <person name="Doyle S."/>
        </authorList>
    </citation>
    <scope>NUCLEOTIDE SEQUENCE [LARGE SCALE GENOMIC DNA]</scope>
    <source>
        <strain evidence="11 12">NCTC9177</strain>
    </source>
</reference>
<feature type="domain" description="Mce/MlaD" evidence="8">
    <location>
        <begin position="280"/>
        <end position="348"/>
    </location>
</feature>
<dbReference type="InterPro" id="IPR003399">
    <property type="entry name" value="Mce/MlaD"/>
</dbReference>
<dbReference type="GO" id="GO:0005886">
    <property type="term" value="C:plasma membrane"/>
    <property type="evidence" value="ECO:0007669"/>
    <property type="project" value="UniProtKB-SubCell"/>
</dbReference>
<evidence type="ECO:0000256" key="7">
    <source>
        <dbReference type="SAM" id="Phobius"/>
    </source>
</evidence>
<comment type="subcellular location">
    <subcellularLocation>
        <location evidence="1">Cell inner membrane</location>
    </subcellularLocation>
</comment>
<evidence type="ECO:0000313" key="10">
    <source>
        <dbReference type="EMBL" id="QNP26584.1"/>
    </source>
</evidence>
<dbReference type="Proteomes" id="UP001060507">
    <property type="component" value="Unassembled WGS sequence"/>
</dbReference>
<keyword evidence="2" id="KW-1003">Cell membrane</keyword>
<evidence type="ECO:0000313" key="9">
    <source>
        <dbReference type="EMBL" id="GKK00761.1"/>
    </source>
</evidence>
<dbReference type="EMBL" id="UGKR01000003">
    <property type="protein sequence ID" value="STS91682.1"/>
    <property type="molecule type" value="Genomic_DNA"/>
</dbReference>
<feature type="domain" description="Mce/MlaD" evidence="8">
    <location>
        <begin position="747"/>
        <end position="808"/>
    </location>
</feature>
<dbReference type="AlphaFoldDB" id="A0A0B7G848"/>
<organism evidence="11 12">
    <name type="scientific">Klebsiella variicola</name>
    <dbReference type="NCBI Taxonomy" id="244366"/>
    <lineage>
        <taxon>Bacteria</taxon>
        <taxon>Pseudomonadati</taxon>
        <taxon>Pseudomonadota</taxon>
        <taxon>Gammaproteobacteria</taxon>
        <taxon>Enterobacterales</taxon>
        <taxon>Enterobacteriaceae</taxon>
        <taxon>Klebsiella/Raoultella group</taxon>
        <taxon>Klebsiella</taxon>
        <taxon>Klebsiella pneumoniae complex</taxon>
    </lineage>
</organism>
<feature type="domain" description="Mce/MlaD" evidence="8">
    <location>
        <begin position="163"/>
        <end position="236"/>
    </location>
</feature>
<feature type="domain" description="Mce/MlaD" evidence="8">
    <location>
        <begin position="46"/>
        <end position="137"/>
    </location>
</feature>
<evidence type="ECO:0000256" key="3">
    <source>
        <dbReference type="ARBA" id="ARBA00022519"/>
    </source>
</evidence>
<dbReference type="SMR" id="A0A0B7G848"/>
<keyword evidence="3" id="KW-0997">Cell inner membrane</keyword>
<dbReference type="Pfam" id="PF02470">
    <property type="entry name" value="MlaD"/>
    <property type="match status" value="6"/>
</dbReference>
<evidence type="ECO:0000259" key="8">
    <source>
        <dbReference type="Pfam" id="PF02470"/>
    </source>
</evidence>
<dbReference type="PANTHER" id="PTHR30462:SF0">
    <property type="entry name" value="INTERMEMBRANE TRANSPORT PROTEIN YEBT"/>
    <property type="match status" value="1"/>
</dbReference>
<dbReference type="KEGG" id="kpk:A593_01365"/>
<sequence length="877" mass="94766">MSQESPASQTEARIKTKRRISPFWLLPVIALLIAAWLIWTSFDDRGSTITIDFQSANGIVPGRTPIRYQGVEVGTVQDISLSKDLSKIEVSASIKRDMKDALRKETQFWLVTPKASLAGVSGLDALVGGNYIGMMPGKGEPEDHFVALDTQPKYRINNGELMIHLQAPDLGSLNSGSLVYFRKIPVGRVYDFTLNANNQGVTIDVLIERRFTNLVKKGSRFWNVSGIKADVGLSGAKVQLENLSALVNGAIAFDSPADSQVAAQNDDYHLYEDLAHSQRGVLVTLDLPDGDGLKAGSTPLMYQGLEVGQLSKLNLNPGGKVTGEMTVDPSVVTLLREKTLIQMKKPKISLDNPSVSALLTGNTFELVPGEGEPRNHFSVMPADKALLEEPNVATVTLSAPESYGIDGGQPLVLHGVKVGQVLERKLTAKGVTFQVAIAPEYRDLIRGDSKFVVNSRLDVKVGLDGVQVLGASASEWVNGGIRVIPGEKGEMQSSYPLYANLEKAQENSLSEVPTTTLSLSAETLPDVQAGSVVLYRKFAVGEIIAVKPRKDAFDIDLHIKPEYRYLLSNNSVFWAEGGAKVKLDGNGLTVQASPLARAIKGAISFDNLNGSSANARLNNKRILYASETAARAVGGQITLHAFDAGKMAAGMPIRYLGIDIGQIQSLELITAKNEVQAKAVLYPEYVGTFARAGTRFSVITPQISAAGVEHLDTLFQSYINVEPGRGPARRDFEIQDTTISDSRYIDGLNIVVEAPEAGSLGIGTPVLFRGLEVGTVTGLSLGSMSDRVMVKLRISKRYQYLVRNNSVFWLASGYSLDFGLIGGVVKTGTFNQFIRGGIAFATPPGTPLAPKAQDGKHFLLQESEPKEWREWGTALPQ</sequence>
<reference evidence="10 13" key="2">
    <citation type="submission" date="2020-08" db="EMBL/GenBank/DDBJ databases">
        <title>Complete genome sequence of Klebsiella pneumoniae KP2757.</title>
        <authorList>
            <person name="Zhang X."/>
        </authorList>
    </citation>
    <scope>NUCLEOTIDE SEQUENCE [LARGE SCALE GENOMIC DNA]</scope>
    <source>
        <strain evidence="10 13">KP2757</strain>
    </source>
</reference>
<accession>A0A0B7G848</accession>
<evidence type="ECO:0000313" key="12">
    <source>
        <dbReference type="Proteomes" id="UP000254545"/>
    </source>
</evidence>
<dbReference type="Proteomes" id="UP000516181">
    <property type="component" value="Chromosome"/>
</dbReference>